<protein>
    <submittedName>
        <fullName evidence="2">Uncharacterized protein</fullName>
    </submittedName>
</protein>
<dbReference type="EMBL" id="LT906555">
    <property type="protein sequence ID" value="SNW61942.1"/>
    <property type="molecule type" value="Genomic_DNA"/>
</dbReference>
<dbReference type="GeneID" id="35382151"/>
<evidence type="ECO:0000313" key="2">
    <source>
        <dbReference type="EMBL" id="SNW61942.1"/>
    </source>
</evidence>
<sequence>MGSEISSEYGPHNPSDSAGWSTLSGGFTEEFTGRERGVVESTVRDVISTTPLGSTVNVVLDAGECYGNIKAMGYNAMVDNFKDCGLSDEDAKRAAYEATDIY</sequence>
<evidence type="ECO:0000256" key="1">
    <source>
        <dbReference type="SAM" id="MobiDB-lite"/>
    </source>
</evidence>
<dbReference type="KEGG" id="vg:35382151"/>
<accession>A0A2I2L330</accession>
<name>A0A2I2L330_9VIRU</name>
<feature type="region of interest" description="Disordered" evidence="1">
    <location>
        <begin position="1"/>
        <end position="25"/>
    </location>
</feature>
<proteinExistence type="predicted"/>
<organism evidence="2">
    <name type="scientific">Orpheovirus IHUMI-LCC2</name>
    <dbReference type="NCBI Taxonomy" id="2023057"/>
    <lineage>
        <taxon>Viruses</taxon>
        <taxon>Varidnaviria</taxon>
        <taxon>Bamfordvirae</taxon>
        <taxon>Nucleocytoviricota</taxon>
        <taxon>Megaviricetes</taxon>
        <taxon>Pimascovirales</taxon>
        <taxon>Ocovirineae</taxon>
        <taxon>Orpheoviridae</taxon>
        <taxon>Alphaorpheovirus</taxon>
        <taxon>Alphaorpheovirus massiliense</taxon>
    </lineage>
</organism>
<feature type="compositionally biased region" description="Polar residues" evidence="1">
    <location>
        <begin position="14"/>
        <end position="25"/>
    </location>
</feature>
<dbReference type="Proteomes" id="UP000236316">
    <property type="component" value="Segment"/>
</dbReference>
<evidence type="ECO:0000313" key="3">
    <source>
        <dbReference type="Proteomes" id="UP000236316"/>
    </source>
</evidence>
<gene>
    <name evidence="2" type="ORF">ORPV_38</name>
</gene>
<dbReference type="RefSeq" id="YP_009448244.1">
    <property type="nucleotide sequence ID" value="NC_036594.1"/>
</dbReference>
<reference evidence="2" key="1">
    <citation type="submission" date="2017-08" db="EMBL/GenBank/DDBJ databases">
        <authorList>
            <consortium name="Urmite Genomes"/>
        </authorList>
    </citation>
    <scope>NUCLEOTIDE SEQUENCE [LARGE SCALE GENOMIC DNA]</scope>
    <source>
        <strain evidence="2">IHUMI-LCC2</strain>
    </source>
</reference>
<keyword evidence="3" id="KW-1185">Reference proteome</keyword>